<keyword evidence="9" id="KW-0472">Membrane</keyword>
<proteinExistence type="predicted"/>
<dbReference type="GO" id="GO:0046983">
    <property type="term" value="F:protein dimerization activity"/>
    <property type="evidence" value="ECO:0007669"/>
    <property type="project" value="InterPro"/>
</dbReference>
<evidence type="ECO:0000259" key="10">
    <source>
        <dbReference type="Pfam" id="PF02518"/>
    </source>
</evidence>
<keyword evidence="4" id="KW-0808">Transferase</keyword>
<dbReference type="Pfam" id="PF07730">
    <property type="entry name" value="HisKA_3"/>
    <property type="match status" value="1"/>
</dbReference>
<evidence type="ECO:0000256" key="7">
    <source>
        <dbReference type="ARBA" id="ARBA00022840"/>
    </source>
</evidence>
<dbReference type="GO" id="GO:0016020">
    <property type="term" value="C:membrane"/>
    <property type="evidence" value="ECO:0007669"/>
    <property type="project" value="InterPro"/>
</dbReference>
<feature type="transmembrane region" description="Helical" evidence="9">
    <location>
        <begin position="39"/>
        <end position="56"/>
    </location>
</feature>
<keyword evidence="5" id="KW-0547">Nucleotide-binding</keyword>
<dbReference type="InterPro" id="IPR036890">
    <property type="entry name" value="HATPase_C_sf"/>
</dbReference>
<dbReference type="EMBL" id="CP012752">
    <property type="protein sequence ID" value="ALG14127.1"/>
    <property type="molecule type" value="Genomic_DNA"/>
</dbReference>
<dbReference type="OrthoDB" id="227596at2"/>
<dbReference type="KEGG" id="kphy:AOZ06_51175"/>
<dbReference type="AlphaFoldDB" id="A0A0N7F5G0"/>
<keyword evidence="6" id="KW-0418">Kinase</keyword>
<comment type="catalytic activity">
    <reaction evidence="1">
        <text>ATP + protein L-histidine = ADP + protein N-phospho-L-histidine.</text>
        <dbReference type="EC" id="2.7.13.3"/>
    </reaction>
</comment>
<dbReference type="SUPFAM" id="SSF55874">
    <property type="entry name" value="ATPase domain of HSP90 chaperone/DNA topoisomerase II/histidine kinase"/>
    <property type="match status" value="1"/>
</dbReference>
<keyword evidence="7" id="KW-0067">ATP-binding</keyword>
<evidence type="ECO:0000259" key="11">
    <source>
        <dbReference type="Pfam" id="PF07730"/>
    </source>
</evidence>
<dbReference type="PANTHER" id="PTHR24421">
    <property type="entry name" value="NITRATE/NITRITE SENSOR PROTEIN NARX-RELATED"/>
    <property type="match status" value="1"/>
</dbReference>
<evidence type="ECO:0000256" key="8">
    <source>
        <dbReference type="ARBA" id="ARBA00023012"/>
    </source>
</evidence>
<protein>
    <recommendedName>
        <fullName evidence="2">histidine kinase</fullName>
        <ecNumber evidence="2">2.7.13.3</ecNumber>
    </recommendedName>
</protein>
<keyword evidence="8" id="KW-0902">Two-component regulatory system</keyword>
<evidence type="ECO:0000313" key="13">
    <source>
        <dbReference type="Proteomes" id="UP000063699"/>
    </source>
</evidence>
<dbReference type="InterPro" id="IPR050482">
    <property type="entry name" value="Sensor_HK_TwoCompSys"/>
</dbReference>
<dbReference type="Proteomes" id="UP000063699">
    <property type="component" value="Chromosome"/>
</dbReference>
<feature type="transmembrane region" description="Helical" evidence="9">
    <location>
        <begin position="108"/>
        <end position="135"/>
    </location>
</feature>
<organism evidence="12 13">
    <name type="scientific">Kibdelosporangium phytohabitans</name>
    <dbReference type="NCBI Taxonomy" id="860235"/>
    <lineage>
        <taxon>Bacteria</taxon>
        <taxon>Bacillati</taxon>
        <taxon>Actinomycetota</taxon>
        <taxon>Actinomycetes</taxon>
        <taxon>Pseudonocardiales</taxon>
        <taxon>Pseudonocardiaceae</taxon>
        <taxon>Kibdelosporangium</taxon>
    </lineage>
</organism>
<dbReference type="InterPro" id="IPR003594">
    <property type="entry name" value="HATPase_dom"/>
</dbReference>
<keyword evidence="9" id="KW-0812">Transmembrane</keyword>
<feature type="transmembrane region" description="Helical" evidence="9">
    <location>
        <begin position="7"/>
        <end position="27"/>
    </location>
</feature>
<accession>A0A0N7F5G0</accession>
<dbReference type="PANTHER" id="PTHR24421:SF10">
    <property type="entry name" value="NITRATE_NITRITE SENSOR PROTEIN NARQ"/>
    <property type="match status" value="1"/>
</dbReference>
<keyword evidence="3" id="KW-0597">Phosphoprotein</keyword>
<gene>
    <name evidence="12" type="ORF">AOZ06_51175</name>
</gene>
<evidence type="ECO:0000256" key="6">
    <source>
        <dbReference type="ARBA" id="ARBA00022777"/>
    </source>
</evidence>
<keyword evidence="13" id="KW-1185">Reference proteome</keyword>
<evidence type="ECO:0000256" key="2">
    <source>
        <dbReference type="ARBA" id="ARBA00012438"/>
    </source>
</evidence>
<evidence type="ECO:0000256" key="5">
    <source>
        <dbReference type="ARBA" id="ARBA00022741"/>
    </source>
</evidence>
<dbReference type="InterPro" id="IPR011712">
    <property type="entry name" value="Sig_transdc_His_kin_sub3_dim/P"/>
</dbReference>
<evidence type="ECO:0000313" key="12">
    <source>
        <dbReference type="EMBL" id="ALG14127.1"/>
    </source>
</evidence>
<dbReference type="Gene3D" id="1.20.5.1930">
    <property type="match status" value="1"/>
</dbReference>
<dbReference type="Pfam" id="PF02518">
    <property type="entry name" value="HATPase_c"/>
    <property type="match status" value="1"/>
</dbReference>
<reference evidence="12 13" key="1">
    <citation type="submission" date="2015-07" db="EMBL/GenBank/DDBJ databases">
        <title>Genome sequencing of Kibdelosporangium phytohabitans.</title>
        <authorList>
            <person name="Qin S."/>
            <person name="Xing K."/>
        </authorList>
    </citation>
    <scope>NUCLEOTIDE SEQUENCE [LARGE SCALE GENOMIC DNA]</scope>
    <source>
        <strain evidence="12 13">KLBMP1111</strain>
    </source>
</reference>
<evidence type="ECO:0000256" key="3">
    <source>
        <dbReference type="ARBA" id="ARBA00022553"/>
    </source>
</evidence>
<dbReference type="EC" id="2.7.13.3" evidence="2"/>
<keyword evidence="9" id="KW-1133">Transmembrane helix</keyword>
<dbReference type="GO" id="GO:0000155">
    <property type="term" value="F:phosphorelay sensor kinase activity"/>
    <property type="evidence" value="ECO:0007669"/>
    <property type="project" value="InterPro"/>
</dbReference>
<evidence type="ECO:0000256" key="9">
    <source>
        <dbReference type="SAM" id="Phobius"/>
    </source>
</evidence>
<dbReference type="STRING" id="860235.AOZ06_51175"/>
<evidence type="ECO:0000256" key="4">
    <source>
        <dbReference type="ARBA" id="ARBA00022679"/>
    </source>
</evidence>
<feature type="transmembrane region" description="Helical" evidence="9">
    <location>
        <begin position="63"/>
        <end position="96"/>
    </location>
</feature>
<dbReference type="GO" id="GO:0005524">
    <property type="term" value="F:ATP binding"/>
    <property type="evidence" value="ECO:0007669"/>
    <property type="project" value="UniProtKB-KW"/>
</dbReference>
<feature type="domain" description="Signal transduction histidine kinase subgroup 3 dimerisation and phosphoacceptor" evidence="11">
    <location>
        <begin position="161"/>
        <end position="226"/>
    </location>
</feature>
<name>A0A0N7F5G0_9PSEU</name>
<dbReference type="Gene3D" id="3.30.565.10">
    <property type="entry name" value="Histidine kinase-like ATPase, C-terminal domain"/>
    <property type="match status" value="1"/>
</dbReference>
<feature type="domain" description="Histidine kinase/HSP90-like ATPase" evidence="10">
    <location>
        <begin position="265"/>
        <end position="349"/>
    </location>
</feature>
<sequence>MTRYRAAVAWVREVLIAALLLAVDIGVGGNVLKDEPGDRLLLSIVVASLLALAVVVRRLWPVVTLVVVVVVSLVAAFLGLLWDPFIAVALVSYPVVLRRAERFVVPGLVAVVLAAVFSQWWYVIGVALILAAWALGYNVRERRAQAEELERQRRHQIAVDERLRIARELHDVVSHGMGLIAVKAGIANHIADAQPGAAREALKVIEATSKEALAEIRTLLGLLRQDSAPSLRDLTEVVGRAESAGVDVDMTIGDCDHLPEPVVLAAYRIVQEAVTNVVKHAAPTRCVVTVRADAHRVTISVVNDGAVTATAPGGHGLVGMRERVELHNGEFTAGPRPDGGFAVHATLRLGDQR</sequence>
<evidence type="ECO:0000256" key="1">
    <source>
        <dbReference type="ARBA" id="ARBA00000085"/>
    </source>
</evidence>
<dbReference type="CDD" id="cd16917">
    <property type="entry name" value="HATPase_UhpB-NarQ-NarX-like"/>
    <property type="match status" value="1"/>
</dbReference>